<protein>
    <recommendedName>
        <fullName evidence="3">SpoVT-AbrB domain-containing protein</fullName>
    </recommendedName>
</protein>
<dbReference type="SUPFAM" id="SSF89447">
    <property type="entry name" value="AbrB/MazE/MraZ-like"/>
    <property type="match status" value="1"/>
</dbReference>
<sequence length="92" mass="10524">MDKRRTRTRIFKSGNSLAVRIPAGTNLTAGMEMDLTVEHGMFLSFEPVHQPKRKFNVAKVAGSAKALNYIKDEDRLFEERALRWDREADNDG</sequence>
<evidence type="ECO:0008006" key="3">
    <source>
        <dbReference type="Google" id="ProtNLM"/>
    </source>
</evidence>
<accession>A0A552UJM2</accession>
<dbReference type="OrthoDB" id="7173678at2"/>
<dbReference type="Gene3D" id="2.10.260.10">
    <property type="match status" value="1"/>
</dbReference>
<dbReference type="AlphaFoldDB" id="A0A552UJM2"/>
<gene>
    <name evidence="1" type="ORF">FMM06_03625</name>
</gene>
<name>A0A552UJM2_9SPHN</name>
<proteinExistence type="predicted"/>
<evidence type="ECO:0000313" key="1">
    <source>
        <dbReference type="EMBL" id="TRW18375.1"/>
    </source>
</evidence>
<keyword evidence="2" id="KW-1185">Reference proteome</keyword>
<evidence type="ECO:0000313" key="2">
    <source>
        <dbReference type="Proteomes" id="UP000317894"/>
    </source>
</evidence>
<dbReference type="InterPro" id="IPR037914">
    <property type="entry name" value="SpoVT-AbrB_sf"/>
</dbReference>
<organism evidence="1 2">
    <name type="scientific">Glacieibacterium frigidum</name>
    <dbReference type="NCBI Taxonomy" id="2593303"/>
    <lineage>
        <taxon>Bacteria</taxon>
        <taxon>Pseudomonadati</taxon>
        <taxon>Pseudomonadota</taxon>
        <taxon>Alphaproteobacteria</taxon>
        <taxon>Sphingomonadales</taxon>
        <taxon>Sphingosinicellaceae</taxon>
        <taxon>Glacieibacterium</taxon>
    </lineage>
</organism>
<dbReference type="Proteomes" id="UP000317894">
    <property type="component" value="Unassembled WGS sequence"/>
</dbReference>
<dbReference type="EMBL" id="VJWA01000001">
    <property type="protein sequence ID" value="TRW18375.1"/>
    <property type="molecule type" value="Genomic_DNA"/>
</dbReference>
<reference evidence="1 2" key="1">
    <citation type="submission" date="2019-07" db="EMBL/GenBank/DDBJ databases">
        <title>Novel species isolated from glacier.</title>
        <authorList>
            <person name="Liu Q."/>
            <person name="Xin Y.-H."/>
        </authorList>
    </citation>
    <scope>NUCLEOTIDE SEQUENCE [LARGE SCALE GENOMIC DNA]</scope>
    <source>
        <strain evidence="1 2">LB1R16</strain>
    </source>
</reference>
<comment type="caution">
    <text evidence="1">The sequence shown here is derived from an EMBL/GenBank/DDBJ whole genome shotgun (WGS) entry which is preliminary data.</text>
</comment>